<proteinExistence type="predicted"/>
<evidence type="ECO:0000313" key="2">
    <source>
        <dbReference type="Proteomes" id="UP000829069"/>
    </source>
</evidence>
<accession>A0ABY3W8M0</accession>
<protein>
    <submittedName>
        <fullName evidence="1">Uncharacterized protein</fullName>
    </submittedName>
</protein>
<name>A0ABY3W8M0_9MICC</name>
<evidence type="ECO:0000313" key="1">
    <source>
        <dbReference type="EMBL" id="UNK46660.1"/>
    </source>
</evidence>
<sequence length="145" mass="15507">MSNTVTVVALDEPDQDVVMVSLLAVVPQEYVRQAGDSTLLEVEDGNGTTMFAVELPRLIRVPGEVSRLLAGASVKAVEGAPIPSVFSDDPDFADPAHQDVWWQEITIRNGIPDGDSLGYRLAQNIAVRCRGAVVGHQLPESGEQG</sequence>
<reference evidence="1 2" key="1">
    <citation type="submission" date="2022-03" db="EMBL/GenBank/DDBJ databases">
        <title>Isotopic signatures of nitrous oxide derived from detoxification processes.</title>
        <authorList>
            <person name="Behrendt U."/>
            <person name="Buchen C."/>
            <person name="Well R."/>
            <person name="Ulrich A."/>
            <person name="Rohe L."/>
            <person name="Kolb S."/>
            <person name="Schloter M."/>
            <person name="Horn M.A."/>
            <person name="Augustin J."/>
        </authorList>
    </citation>
    <scope>NUCLEOTIDE SEQUENCE [LARGE SCALE GENOMIC DNA]</scope>
    <source>
        <strain evidence="1 2">S4-C24</strain>
    </source>
</reference>
<dbReference type="EMBL" id="CP093326">
    <property type="protein sequence ID" value="UNK46660.1"/>
    <property type="molecule type" value="Genomic_DNA"/>
</dbReference>
<dbReference type="Proteomes" id="UP000829069">
    <property type="component" value="Chromosome"/>
</dbReference>
<gene>
    <name evidence="1" type="ORF">MNQ99_04695</name>
</gene>
<dbReference type="RefSeq" id="WP_241914621.1">
    <property type="nucleotide sequence ID" value="NZ_CP093326.1"/>
</dbReference>
<keyword evidence="2" id="KW-1185">Reference proteome</keyword>
<organism evidence="1 2">
    <name type="scientific">Arthrobacter sulfonylureivorans</name>
    <dbReference type="NCBI Taxonomy" id="2486855"/>
    <lineage>
        <taxon>Bacteria</taxon>
        <taxon>Bacillati</taxon>
        <taxon>Actinomycetota</taxon>
        <taxon>Actinomycetes</taxon>
        <taxon>Micrococcales</taxon>
        <taxon>Micrococcaceae</taxon>
        <taxon>Arthrobacter</taxon>
    </lineage>
</organism>